<dbReference type="AlphaFoldDB" id="A0A9W7EAB0"/>
<proteinExistence type="predicted"/>
<accession>A0A9W7EAB0</accession>
<organism evidence="1 2">
    <name type="scientific">Triparma retinervis</name>
    <dbReference type="NCBI Taxonomy" id="2557542"/>
    <lineage>
        <taxon>Eukaryota</taxon>
        <taxon>Sar</taxon>
        <taxon>Stramenopiles</taxon>
        <taxon>Ochrophyta</taxon>
        <taxon>Bolidophyceae</taxon>
        <taxon>Parmales</taxon>
        <taxon>Triparmaceae</taxon>
        <taxon>Triparma</taxon>
    </lineage>
</organism>
<evidence type="ECO:0000313" key="1">
    <source>
        <dbReference type="EMBL" id="GMH68728.1"/>
    </source>
</evidence>
<reference evidence="1" key="1">
    <citation type="submission" date="2022-07" db="EMBL/GenBank/DDBJ databases">
        <title>Genome analysis of Parmales, a sister group of diatoms, reveals the evolutionary specialization of diatoms from phago-mixotrophs to photoautotrophs.</title>
        <authorList>
            <person name="Ban H."/>
            <person name="Sato S."/>
            <person name="Yoshikawa S."/>
            <person name="Kazumasa Y."/>
            <person name="Nakamura Y."/>
            <person name="Ichinomiya M."/>
            <person name="Saitoh K."/>
            <person name="Sato N."/>
            <person name="Blanc-Mathieu R."/>
            <person name="Endo H."/>
            <person name="Kuwata A."/>
            <person name="Ogata H."/>
        </authorList>
    </citation>
    <scope>NUCLEOTIDE SEQUENCE</scope>
</reference>
<dbReference type="Proteomes" id="UP001165082">
    <property type="component" value="Unassembled WGS sequence"/>
</dbReference>
<protein>
    <submittedName>
        <fullName evidence="1">Uncharacterized protein</fullName>
    </submittedName>
</protein>
<name>A0A9W7EAB0_9STRA</name>
<dbReference type="OrthoDB" id="19261at2759"/>
<comment type="caution">
    <text evidence="1">The sequence shown here is derived from an EMBL/GenBank/DDBJ whole genome shotgun (WGS) entry which is preliminary data.</text>
</comment>
<feature type="non-terminal residue" evidence="1">
    <location>
        <position position="1"/>
    </location>
</feature>
<gene>
    <name evidence="1" type="ORF">TrRE_jg1201</name>
</gene>
<evidence type="ECO:0000313" key="2">
    <source>
        <dbReference type="Proteomes" id="UP001165082"/>
    </source>
</evidence>
<sequence length="63" mass="6623">SASAITSALSAQTSQLTNARDMGDNQTYLLAKSDRILRGMGSWGGWAYNMLSSGAKETKAPKG</sequence>
<dbReference type="EMBL" id="BRXZ01004115">
    <property type="protein sequence ID" value="GMH68728.1"/>
    <property type="molecule type" value="Genomic_DNA"/>
</dbReference>
<feature type="non-terminal residue" evidence="1">
    <location>
        <position position="63"/>
    </location>
</feature>
<keyword evidence="2" id="KW-1185">Reference proteome</keyword>